<organism evidence="12 13">
    <name type="scientific">Usitatibacter palustris</name>
    <dbReference type="NCBI Taxonomy" id="2732487"/>
    <lineage>
        <taxon>Bacteria</taxon>
        <taxon>Pseudomonadati</taxon>
        <taxon>Pseudomonadota</taxon>
        <taxon>Betaproteobacteria</taxon>
        <taxon>Nitrosomonadales</taxon>
        <taxon>Usitatibacteraceae</taxon>
        <taxon>Usitatibacter</taxon>
    </lineage>
</organism>
<evidence type="ECO:0000256" key="5">
    <source>
        <dbReference type="ARBA" id="ARBA00022723"/>
    </source>
</evidence>
<keyword evidence="8 10" id="KW-0472">Membrane</keyword>
<evidence type="ECO:0000256" key="10">
    <source>
        <dbReference type="HAMAP-Rule" id="MF_00575"/>
    </source>
</evidence>
<keyword evidence="13" id="KW-1185">Reference proteome</keyword>
<feature type="binding site" evidence="10">
    <location>
        <position position="14"/>
    </location>
    <ligand>
        <name>Mn(2+)</name>
        <dbReference type="ChEBI" id="CHEBI:29035"/>
        <label>1</label>
    </ligand>
</feature>
<feature type="binding site" evidence="10">
    <location>
        <position position="12"/>
    </location>
    <ligand>
        <name>Mn(2+)</name>
        <dbReference type="ChEBI" id="CHEBI:29035"/>
        <label>1</label>
    </ligand>
</feature>
<dbReference type="HAMAP" id="MF_00575">
    <property type="entry name" value="LpxH"/>
    <property type="match status" value="1"/>
</dbReference>
<keyword evidence="3 10" id="KW-0997">Cell inner membrane</keyword>
<dbReference type="RefSeq" id="WP_171161420.1">
    <property type="nucleotide sequence ID" value="NZ_CP053073.1"/>
</dbReference>
<dbReference type="UniPathway" id="UPA00359">
    <property type="reaction ID" value="UER00480"/>
</dbReference>
<feature type="binding site" evidence="10">
    <location>
        <position position="45"/>
    </location>
    <ligand>
        <name>Mn(2+)</name>
        <dbReference type="ChEBI" id="CHEBI:29035"/>
        <label>2</label>
    </ligand>
</feature>
<keyword evidence="6 10" id="KW-0378">Hydrolase</keyword>
<keyword evidence="9 10" id="KW-0464">Manganese</keyword>
<dbReference type="GO" id="GO:0008758">
    <property type="term" value="F:UDP-2,3-diacylglucosamine hydrolase activity"/>
    <property type="evidence" value="ECO:0007669"/>
    <property type="project" value="UniProtKB-UniRule"/>
</dbReference>
<evidence type="ECO:0000256" key="1">
    <source>
        <dbReference type="ARBA" id="ARBA00022475"/>
    </source>
</evidence>
<comment type="pathway">
    <text evidence="10">Glycolipid biosynthesis; lipid IV(A) biosynthesis; lipid IV(A) from (3R)-3-hydroxytetradecanoyl-[acyl-carrier-protein] and UDP-N-acetyl-alpha-D-glucosamine: step 4/6.</text>
</comment>
<evidence type="ECO:0000313" key="13">
    <source>
        <dbReference type="Proteomes" id="UP000503096"/>
    </source>
</evidence>
<keyword evidence="1 10" id="KW-1003">Cell membrane</keyword>
<comment type="function">
    <text evidence="10">Hydrolyzes the pyrophosphate bond of UDP-2,3-diacylglucosamine to yield 2,3-diacylglucosamine 1-phosphate (lipid X) and UMP by catalyzing the attack of water at the alpha-P atom. Involved in the biosynthesis of lipid A, a phosphorylated glycolipid that anchors the lipopolysaccharide to the outer membrane of the cell.</text>
</comment>
<gene>
    <name evidence="12" type="primary">lpxH_1</name>
    <name evidence="10" type="synonym">lpxH</name>
    <name evidence="12" type="ORF">DSM104440_01498</name>
</gene>
<protein>
    <recommendedName>
        <fullName evidence="10">UDP-2,3-diacylglucosamine hydrolase</fullName>
        <ecNumber evidence="10">3.6.1.54</ecNumber>
    </recommendedName>
    <alternativeName>
        <fullName evidence="10">UDP-2,3-diacylglucosamine diphosphatase</fullName>
    </alternativeName>
</protein>
<dbReference type="GO" id="GO:0019897">
    <property type="term" value="C:extrinsic component of plasma membrane"/>
    <property type="evidence" value="ECO:0007669"/>
    <property type="project" value="UniProtKB-UniRule"/>
</dbReference>
<dbReference type="CDD" id="cd07398">
    <property type="entry name" value="MPP_YbbF-LpxH"/>
    <property type="match status" value="1"/>
</dbReference>
<dbReference type="InParanoid" id="A0A6M4H6X1"/>
<dbReference type="GO" id="GO:0005737">
    <property type="term" value="C:cytoplasm"/>
    <property type="evidence" value="ECO:0007669"/>
    <property type="project" value="InterPro"/>
</dbReference>
<dbReference type="Gene3D" id="3.60.21.10">
    <property type="match status" value="1"/>
</dbReference>
<dbReference type="InterPro" id="IPR010138">
    <property type="entry name" value="UDP-diacylglucosamine_Hdrlase"/>
</dbReference>
<feature type="binding site" evidence="10">
    <location>
        <position position="83"/>
    </location>
    <ligand>
        <name>Mn(2+)</name>
        <dbReference type="ChEBI" id="CHEBI:29035"/>
        <label>2</label>
    </ligand>
</feature>
<dbReference type="InterPro" id="IPR004843">
    <property type="entry name" value="Calcineurin-like_PHP"/>
</dbReference>
<evidence type="ECO:0000256" key="2">
    <source>
        <dbReference type="ARBA" id="ARBA00022516"/>
    </source>
</evidence>
<comment type="catalytic activity">
    <reaction evidence="10">
        <text>UDP-2-N,3-O-bis[(3R)-3-hydroxytetradecanoyl]-alpha-D-glucosamine + H2O = 2-N,3-O-bis[(3R)-3-hydroxytetradecanoyl]-alpha-D-glucosaminyl 1-phosphate + UMP + 2 H(+)</text>
        <dbReference type="Rhea" id="RHEA:25213"/>
        <dbReference type="ChEBI" id="CHEBI:15377"/>
        <dbReference type="ChEBI" id="CHEBI:15378"/>
        <dbReference type="ChEBI" id="CHEBI:57865"/>
        <dbReference type="ChEBI" id="CHEBI:57957"/>
        <dbReference type="ChEBI" id="CHEBI:78847"/>
        <dbReference type="EC" id="3.6.1.54"/>
    </reaction>
</comment>
<feature type="binding site" evidence="10">
    <location>
        <begin position="83"/>
        <end position="84"/>
    </location>
    <ligand>
        <name>substrate</name>
    </ligand>
</feature>
<feature type="binding site" evidence="10">
    <location>
        <position position="199"/>
    </location>
    <ligand>
        <name>substrate</name>
    </ligand>
</feature>
<dbReference type="AlphaFoldDB" id="A0A6M4H6X1"/>
<dbReference type="NCBIfam" id="TIGR01854">
    <property type="entry name" value="lipid_A_lpxH"/>
    <property type="match status" value="1"/>
</dbReference>
<dbReference type="NCBIfam" id="NF003743">
    <property type="entry name" value="PRK05340.1"/>
    <property type="match status" value="1"/>
</dbReference>
<evidence type="ECO:0000256" key="8">
    <source>
        <dbReference type="ARBA" id="ARBA00023136"/>
    </source>
</evidence>
<dbReference type="EMBL" id="CP053073">
    <property type="protein sequence ID" value="QJR14688.1"/>
    <property type="molecule type" value="Genomic_DNA"/>
</dbReference>
<dbReference type="SUPFAM" id="SSF56300">
    <property type="entry name" value="Metallo-dependent phosphatases"/>
    <property type="match status" value="1"/>
</dbReference>
<keyword evidence="2 10" id="KW-0444">Lipid biosynthesis</keyword>
<evidence type="ECO:0000256" key="4">
    <source>
        <dbReference type="ARBA" id="ARBA00022556"/>
    </source>
</evidence>
<feature type="binding site" evidence="10">
    <location>
        <position position="171"/>
    </location>
    <ligand>
        <name>substrate</name>
    </ligand>
</feature>
<evidence type="ECO:0000313" key="12">
    <source>
        <dbReference type="EMBL" id="QJR14688.1"/>
    </source>
</evidence>
<dbReference type="InterPro" id="IPR043461">
    <property type="entry name" value="LpxH-like"/>
</dbReference>
<feature type="binding site" evidence="10">
    <location>
        <position position="201"/>
    </location>
    <ligand>
        <name>Mn(2+)</name>
        <dbReference type="ChEBI" id="CHEBI:29035"/>
        <label>1</label>
    </ligand>
</feature>
<keyword evidence="4 10" id="KW-0441">Lipid A biosynthesis</keyword>
<evidence type="ECO:0000256" key="6">
    <source>
        <dbReference type="ARBA" id="ARBA00022801"/>
    </source>
</evidence>
<feature type="binding site" evidence="10">
    <location>
        <position position="168"/>
    </location>
    <ligand>
        <name>substrate</name>
    </ligand>
</feature>
<sequence>MHLSGRTLFISDLHLDESRPEMAAAFEGFLSKEARSADALYILGDLFEFWAGDDSLALPFQARMADALRDTAARIPTAFMHGNRDFLVNGPFSRETGVRMLDDPSQVDLYGTRAVLLHGDTLCTDDTEYQAFRAKVRDREWQRATLSRPLAERVALAKSYREGSEAAKRGKSMEIMDVAPAAVEKAFADSGCDLMIHGHTHRPARHVHRVGGRECIRWVLSDWYDRGSYLEATPSGLRAVTL</sequence>
<dbReference type="PANTHER" id="PTHR34990:SF1">
    <property type="entry name" value="UDP-2,3-DIACYLGLUCOSAMINE HYDROLASE"/>
    <property type="match status" value="1"/>
</dbReference>
<dbReference type="EC" id="3.6.1.54" evidence="10"/>
<feature type="binding site" evidence="10">
    <location>
        <position position="45"/>
    </location>
    <ligand>
        <name>Mn(2+)</name>
        <dbReference type="ChEBI" id="CHEBI:29035"/>
        <label>1</label>
    </ligand>
</feature>
<dbReference type="PANTHER" id="PTHR34990">
    <property type="entry name" value="UDP-2,3-DIACYLGLUCOSAMINE HYDROLASE-RELATED"/>
    <property type="match status" value="1"/>
</dbReference>
<dbReference type="GO" id="GO:0030145">
    <property type="term" value="F:manganese ion binding"/>
    <property type="evidence" value="ECO:0007669"/>
    <property type="project" value="UniProtKB-UniRule"/>
</dbReference>
<dbReference type="Pfam" id="PF00149">
    <property type="entry name" value="Metallophos"/>
    <property type="match status" value="1"/>
</dbReference>
<dbReference type="InterPro" id="IPR029052">
    <property type="entry name" value="Metallo-depent_PP-like"/>
</dbReference>
<evidence type="ECO:0000256" key="7">
    <source>
        <dbReference type="ARBA" id="ARBA00023098"/>
    </source>
</evidence>
<dbReference type="Proteomes" id="UP000503096">
    <property type="component" value="Chromosome"/>
</dbReference>
<accession>A0A6M4H6X1</accession>
<evidence type="ECO:0000256" key="9">
    <source>
        <dbReference type="ARBA" id="ARBA00023211"/>
    </source>
</evidence>
<feature type="binding site" evidence="10">
    <location>
        <position position="118"/>
    </location>
    <ligand>
        <name>Mn(2+)</name>
        <dbReference type="ChEBI" id="CHEBI:29035"/>
        <label>2</label>
    </ligand>
</feature>
<name>A0A6M4H6X1_9PROT</name>
<comment type="cofactor">
    <cofactor evidence="10">
        <name>Mn(2+)</name>
        <dbReference type="ChEBI" id="CHEBI:29035"/>
    </cofactor>
    <text evidence="10">Binds 2 Mn(2+) ions per subunit in a binuclear metal center.</text>
</comment>
<feature type="binding site" evidence="10">
    <location>
        <position position="126"/>
    </location>
    <ligand>
        <name>substrate</name>
    </ligand>
</feature>
<keyword evidence="7 10" id="KW-0443">Lipid metabolism</keyword>
<feature type="binding site" evidence="10">
    <location>
        <position position="199"/>
    </location>
    <ligand>
        <name>Mn(2+)</name>
        <dbReference type="ChEBI" id="CHEBI:29035"/>
        <label>2</label>
    </ligand>
</feature>
<dbReference type="KEGG" id="upl:DSM104440_01498"/>
<evidence type="ECO:0000259" key="11">
    <source>
        <dbReference type="Pfam" id="PF00149"/>
    </source>
</evidence>
<comment type="subcellular location">
    <subcellularLocation>
        <location evidence="10">Cell inner membrane</location>
        <topology evidence="10">Peripheral membrane protein</topology>
        <orientation evidence="10">Cytoplasmic side</orientation>
    </subcellularLocation>
</comment>
<proteinExistence type="inferred from homology"/>
<dbReference type="FunCoup" id="A0A6M4H6X1">
    <property type="interactions" value="151"/>
</dbReference>
<reference evidence="12 13" key="1">
    <citation type="submission" date="2020-04" db="EMBL/GenBank/DDBJ databases">
        <title>Usitatibacter rugosus gen. nov., sp. nov. and Usitatibacter palustris sp. nov., novel members of Usitatibacteraceae fam. nov. within the order Nitrosomonadales isolated from soil.</title>
        <authorList>
            <person name="Huber K.J."/>
            <person name="Neumann-Schaal M."/>
            <person name="Geppert A."/>
            <person name="Luckner M."/>
            <person name="Wanner G."/>
            <person name="Overmann J."/>
        </authorList>
    </citation>
    <scope>NUCLEOTIDE SEQUENCE [LARGE SCALE GENOMIC DNA]</scope>
    <source>
        <strain evidence="12 13">Swamp67</strain>
    </source>
</reference>
<feature type="binding site" evidence="10">
    <location>
        <position position="164"/>
    </location>
    <ligand>
        <name>substrate</name>
    </ligand>
</feature>
<keyword evidence="5 10" id="KW-0479">Metal-binding</keyword>
<evidence type="ECO:0000256" key="3">
    <source>
        <dbReference type="ARBA" id="ARBA00022519"/>
    </source>
</evidence>
<feature type="domain" description="Calcineurin-like phosphoesterase" evidence="11">
    <location>
        <begin position="6"/>
        <end position="203"/>
    </location>
</feature>
<dbReference type="GO" id="GO:0009245">
    <property type="term" value="P:lipid A biosynthetic process"/>
    <property type="evidence" value="ECO:0007669"/>
    <property type="project" value="UniProtKB-UniRule"/>
</dbReference>
<comment type="similarity">
    <text evidence="10">Belongs to the LpxH family.</text>
</comment>